<dbReference type="AlphaFoldDB" id="A0ABD3GQ40"/>
<dbReference type="EMBL" id="JBJQOH010000007">
    <property type="protein sequence ID" value="KAL3681332.1"/>
    <property type="molecule type" value="Genomic_DNA"/>
</dbReference>
<proteinExistence type="predicted"/>
<dbReference type="Proteomes" id="UP001633002">
    <property type="component" value="Unassembled WGS sequence"/>
</dbReference>
<evidence type="ECO:0000313" key="1">
    <source>
        <dbReference type="EMBL" id="KAL3681332.1"/>
    </source>
</evidence>
<keyword evidence="2" id="KW-1185">Reference proteome</keyword>
<reference evidence="1 2" key="1">
    <citation type="submission" date="2024-09" db="EMBL/GenBank/DDBJ databases">
        <title>Chromosome-scale assembly of Riccia sorocarpa.</title>
        <authorList>
            <person name="Paukszto L."/>
        </authorList>
    </citation>
    <scope>NUCLEOTIDE SEQUENCE [LARGE SCALE GENOMIC DNA]</scope>
    <source>
        <strain evidence="1">LP-2024</strain>
        <tissue evidence="1">Aerial parts of the thallus</tissue>
    </source>
</reference>
<sequence length="195" mass="22309">MVTLTRKETGSSWRIESAALELTLTQLEDKGLIISEVIHDDCAQVPVFSVQQLKDYCHQHSLQQSRSKLQLVQRVSVHLNLPEAGGTTEIQKTRPLRYPELASHDIAYKLKSWIYTCAKNAAKRGDTTLQLLTLDIHKAADHSTCRTLQGTRKYVVENWTGNQERKYPQGGEKHKALKDFMKKYWKVQLASQVFT</sequence>
<evidence type="ECO:0000313" key="2">
    <source>
        <dbReference type="Proteomes" id="UP001633002"/>
    </source>
</evidence>
<organism evidence="1 2">
    <name type="scientific">Riccia sorocarpa</name>
    <dbReference type="NCBI Taxonomy" id="122646"/>
    <lineage>
        <taxon>Eukaryota</taxon>
        <taxon>Viridiplantae</taxon>
        <taxon>Streptophyta</taxon>
        <taxon>Embryophyta</taxon>
        <taxon>Marchantiophyta</taxon>
        <taxon>Marchantiopsida</taxon>
        <taxon>Marchantiidae</taxon>
        <taxon>Marchantiales</taxon>
        <taxon>Ricciaceae</taxon>
        <taxon>Riccia</taxon>
    </lineage>
</organism>
<name>A0ABD3GQ40_9MARC</name>
<accession>A0ABD3GQ40</accession>
<protein>
    <submittedName>
        <fullName evidence="1">Uncharacterized protein</fullName>
    </submittedName>
</protein>
<comment type="caution">
    <text evidence="1">The sequence shown here is derived from an EMBL/GenBank/DDBJ whole genome shotgun (WGS) entry which is preliminary data.</text>
</comment>
<gene>
    <name evidence="1" type="ORF">R1sor_024288</name>
</gene>